<dbReference type="InterPro" id="IPR037523">
    <property type="entry name" value="VOC_core"/>
</dbReference>
<sequence length="161" mass="17825">MAIAAGRDFTPSPRFPICNYNQKLLCLLLRLSSQEVAMWEHGQFWWNELMTRDAEKAKAFYGSTLGWTFSEMPVDGGGTYWVANLSDKPAGGIFEMRGPDFDGLPEHWFSYIAVDNIDERLELAKAHGATVTRPPFDVPGIGRIALLKDAGGAAQGWMTPA</sequence>
<dbReference type="Proteomes" id="UP000053235">
    <property type="component" value="Unassembled WGS sequence"/>
</dbReference>
<dbReference type="InterPro" id="IPR004360">
    <property type="entry name" value="Glyas_Fos-R_dOase_dom"/>
</dbReference>
<name>A0A0M7AIT8_9HYPH</name>
<dbReference type="Gene3D" id="3.10.180.10">
    <property type="entry name" value="2,3-Dihydroxybiphenyl 1,2-Dioxygenase, domain 1"/>
    <property type="match status" value="1"/>
</dbReference>
<evidence type="ECO:0000259" key="1">
    <source>
        <dbReference type="PROSITE" id="PS51819"/>
    </source>
</evidence>
<accession>A0A0M7AIT8</accession>
<dbReference type="PANTHER" id="PTHR33993">
    <property type="entry name" value="GLYOXALASE-RELATED"/>
    <property type="match status" value="1"/>
</dbReference>
<dbReference type="SUPFAM" id="SSF54593">
    <property type="entry name" value="Glyoxalase/Bleomycin resistance protein/Dihydroxybiphenyl dioxygenase"/>
    <property type="match status" value="1"/>
</dbReference>
<dbReference type="CDD" id="cd07247">
    <property type="entry name" value="SgaA_N_like"/>
    <property type="match status" value="1"/>
</dbReference>
<gene>
    <name evidence="2" type="ORF">LAX5112_03560</name>
</gene>
<protein>
    <submittedName>
        <fullName evidence="2">27 kDa antigen Cfp30B</fullName>
    </submittedName>
</protein>
<dbReference type="Pfam" id="PF00903">
    <property type="entry name" value="Glyoxalase"/>
    <property type="match status" value="1"/>
</dbReference>
<dbReference type="InterPro" id="IPR029068">
    <property type="entry name" value="Glyas_Bleomycin-R_OHBP_Dase"/>
</dbReference>
<dbReference type="EMBL" id="CXWD01000015">
    <property type="protein sequence ID" value="CTQ73514.1"/>
    <property type="molecule type" value="Genomic_DNA"/>
</dbReference>
<organism evidence="2 3">
    <name type="scientific">Roseibium alexandrii</name>
    <dbReference type="NCBI Taxonomy" id="388408"/>
    <lineage>
        <taxon>Bacteria</taxon>
        <taxon>Pseudomonadati</taxon>
        <taxon>Pseudomonadota</taxon>
        <taxon>Alphaproteobacteria</taxon>
        <taxon>Hyphomicrobiales</taxon>
        <taxon>Stappiaceae</taxon>
        <taxon>Roseibium</taxon>
    </lineage>
</organism>
<dbReference type="PROSITE" id="PS51819">
    <property type="entry name" value="VOC"/>
    <property type="match status" value="1"/>
</dbReference>
<dbReference type="AlphaFoldDB" id="A0A0M7AIT8"/>
<evidence type="ECO:0000313" key="3">
    <source>
        <dbReference type="Proteomes" id="UP000053235"/>
    </source>
</evidence>
<dbReference type="STRING" id="388408.LAX5112_03560"/>
<dbReference type="PANTHER" id="PTHR33993:SF14">
    <property type="entry name" value="GB|AAF24581.1"/>
    <property type="match status" value="1"/>
</dbReference>
<keyword evidence="3" id="KW-1185">Reference proteome</keyword>
<dbReference type="InterPro" id="IPR052164">
    <property type="entry name" value="Anthracycline_SecMetBiosynth"/>
</dbReference>
<proteinExistence type="predicted"/>
<reference evidence="3" key="1">
    <citation type="submission" date="2015-07" db="EMBL/GenBank/DDBJ databases">
        <authorList>
            <person name="Rodrigo-Torres Lidia"/>
            <person name="Arahal R.David."/>
        </authorList>
    </citation>
    <scope>NUCLEOTIDE SEQUENCE [LARGE SCALE GENOMIC DNA]</scope>
    <source>
        <strain evidence="3">CECT 5112</strain>
    </source>
</reference>
<evidence type="ECO:0000313" key="2">
    <source>
        <dbReference type="EMBL" id="CTQ73514.1"/>
    </source>
</evidence>
<feature type="domain" description="VOC" evidence="1">
    <location>
        <begin position="43"/>
        <end position="160"/>
    </location>
</feature>